<dbReference type="InterPro" id="IPR006059">
    <property type="entry name" value="SBP"/>
</dbReference>
<dbReference type="PANTHER" id="PTHR43649">
    <property type="entry name" value="ARABINOSE-BINDING PROTEIN-RELATED"/>
    <property type="match status" value="1"/>
</dbReference>
<name>A0A916YK52_9BACL</name>
<feature type="signal peptide" evidence="6">
    <location>
        <begin position="1"/>
        <end position="22"/>
    </location>
</feature>
<sequence>MRRTGKLTALLALSLVLVISLAACGNKNNGNNQGSTNGGGASNQKATVTMGFWGTAQDLKIYQDAANTISEEYPNIELKIKQYPSSDQFWNQLPGEIAAKVAPDFIKISNEGSYEYIQKGLFTPLDDIVKSTGVDMNKFSPASLNIWKVDEKLYAVPNSSSPGMFFINEDMWKKAGLGEYPKTWDEVETAAKKLTTKDVHGITINLDPYHISNYIKSYGGGWGFGKTINSPENVKALEKIFEMYKAGIAVTPKSLGFGWDGEVFSNGKSVMTTGGYWYKGFLKDAAPNLKYSVIPVPEGTVKGSTMIADSYVVLKGAKNKDAALQAAYYMTNEKTQSEFLKIGNNSAVESLSAKFFEENPDFKAVQPAMEYSTDFEYPAESKKFKDELVNQLESAILGGSNKSAQDILDGIQAQFK</sequence>
<evidence type="ECO:0000256" key="3">
    <source>
        <dbReference type="ARBA" id="ARBA00023136"/>
    </source>
</evidence>
<accession>A0A916YK52</accession>
<proteinExistence type="predicted"/>
<protein>
    <submittedName>
        <fullName evidence="7">Sugar ABC transporter substrate-binding protein</fullName>
    </submittedName>
</protein>
<keyword evidence="5" id="KW-0449">Lipoprotein</keyword>
<keyword evidence="8" id="KW-1185">Reference proteome</keyword>
<dbReference type="Proteomes" id="UP000612456">
    <property type="component" value="Unassembled WGS sequence"/>
</dbReference>
<dbReference type="SUPFAM" id="SSF53850">
    <property type="entry name" value="Periplasmic binding protein-like II"/>
    <property type="match status" value="1"/>
</dbReference>
<keyword evidence="4" id="KW-0564">Palmitate</keyword>
<evidence type="ECO:0000256" key="1">
    <source>
        <dbReference type="ARBA" id="ARBA00022475"/>
    </source>
</evidence>
<dbReference type="EMBL" id="BMHP01000001">
    <property type="protein sequence ID" value="GGD48477.1"/>
    <property type="molecule type" value="Genomic_DNA"/>
</dbReference>
<keyword evidence="3" id="KW-0472">Membrane</keyword>
<dbReference type="RefSeq" id="WP_188988359.1">
    <property type="nucleotide sequence ID" value="NZ_BMHP01000001.1"/>
</dbReference>
<dbReference type="PROSITE" id="PS51257">
    <property type="entry name" value="PROKAR_LIPOPROTEIN"/>
    <property type="match status" value="1"/>
</dbReference>
<dbReference type="PANTHER" id="PTHR43649:SF33">
    <property type="entry name" value="POLYGALACTURONAN_RHAMNOGALACTURONAN-BINDING PROTEIN YTCQ"/>
    <property type="match status" value="1"/>
</dbReference>
<evidence type="ECO:0000313" key="7">
    <source>
        <dbReference type="EMBL" id="GGD48477.1"/>
    </source>
</evidence>
<keyword evidence="1" id="KW-1003">Cell membrane</keyword>
<evidence type="ECO:0000313" key="8">
    <source>
        <dbReference type="Proteomes" id="UP000612456"/>
    </source>
</evidence>
<dbReference type="AlphaFoldDB" id="A0A916YK52"/>
<reference evidence="7" key="2">
    <citation type="submission" date="2020-09" db="EMBL/GenBank/DDBJ databases">
        <authorList>
            <person name="Sun Q."/>
            <person name="Zhou Y."/>
        </authorList>
    </citation>
    <scope>NUCLEOTIDE SEQUENCE</scope>
    <source>
        <strain evidence="7">CGMCC 1.15178</strain>
    </source>
</reference>
<dbReference type="Pfam" id="PF13416">
    <property type="entry name" value="SBP_bac_8"/>
    <property type="match status" value="1"/>
</dbReference>
<evidence type="ECO:0000256" key="4">
    <source>
        <dbReference type="ARBA" id="ARBA00023139"/>
    </source>
</evidence>
<dbReference type="Gene3D" id="3.40.190.10">
    <property type="entry name" value="Periplasmic binding protein-like II"/>
    <property type="match status" value="1"/>
</dbReference>
<evidence type="ECO:0000256" key="2">
    <source>
        <dbReference type="ARBA" id="ARBA00022729"/>
    </source>
</evidence>
<dbReference type="InterPro" id="IPR050490">
    <property type="entry name" value="Bact_solute-bd_prot1"/>
</dbReference>
<evidence type="ECO:0000256" key="5">
    <source>
        <dbReference type="ARBA" id="ARBA00023288"/>
    </source>
</evidence>
<feature type="chain" id="PRO_5036926413" evidence="6">
    <location>
        <begin position="23"/>
        <end position="416"/>
    </location>
</feature>
<organism evidence="7 8">
    <name type="scientific">Paenibacillus nasutitermitis</name>
    <dbReference type="NCBI Taxonomy" id="1652958"/>
    <lineage>
        <taxon>Bacteria</taxon>
        <taxon>Bacillati</taxon>
        <taxon>Bacillota</taxon>
        <taxon>Bacilli</taxon>
        <taxon>Bacillales</taxon>
        <taxon>Paenibacillaceae</taxon>
        <taxon>Paenibacillus</taxon>
    </lineage>
</organism>
<evidence type="ECO:0000256" key="6">
    <source>
        <dbReference type="SAM" id="SignalP"/>
    </source>
</evidence>
<dbReference type="CDD" id="cd13585">
    <property type="entry name" value="PBP2_TMBP_like"/>
    <property type="match status" value="1"/>
</dbReference>
<keyword evidence="2 6" id="KW-0732">Signal</keyword>
<gene>
    <name evidence="7" type="ORF">GCM10010911_02480</name>
</gene>
<reference evidence="7" key="1">
    <citation type="journal article" date="2014" name="Int. J. Syst. Evol. Microbiol.">
        <title>Complete genome sequence of Corynebacterium casei LMG S-19264T (=DSM 44701T), isolated from a smear-ripened cheese.</title>
        <authorList>
            <consortium name="US DOE Joint Genome Institute (JGI-PGF)"/>
            <person name="Walter F."/>
            <person name="Albersmeier A."/>
            <person name="Kalinowski J."/>
            <person name="Ruckert C."/>
        </authorList>
    </citation>
    <scope>NUCLEOTIDE SEQUENCE</scope>
    <source>
        <strain evidence="7">CGMCC 1.15178</strain>
    </source>
</reference>
<comment type="caution">
    <text evidence="7">The sequence shown here is derived from an EMBL/GenBank/DDBJ whole genome shotgun (WGS) entry which is preliminary data.</text>
</comment>